<dbReference type="InterPro" id="IPR039498">
    <property type="entry name" value="NTP_transf_5"/>
</dbReference>
<organism evidence="1 2">
    <name type="scientific">Cohnella fermenti</name>
    <dbReference type="NCBI Taxonomy" id="2565925"/>
    <lineage>
        <taxon>Bacteria</taxon>
        <taxon>Bacillati</taxon>
        <taxon>Bacillota</taxon>
        <taxon>Bacilli</taxon>
        <taxon>Bacillales</taxon>
        <taxon>Paenibacillaceae</taxon>
        <taxon>Cohnella</taxon>
    </lineage>
</organism>
<keyword evidence="2" id="KW-1185">Reference proteome</keyword>
<protein>
    <recommendedName>
        <fullName evidence="3">Nucleotidyltransferase family protein</fullName>
    </recommendedName>
</protein>
<proteinExistence type="predicted"/>
<dbReference type="EMBL" id="SSOB01000038">
    <property type="protein sequence ID" value="THF74704.1"/>
    <property type="molecule type" value="Genomic_DNA"/>
</dbReference>
<name>A0A4S4BJF9_9BACL</name>
<reference evidence="1 2" key="1">
    <citation type="submission" date="2019-04" db="EMBL/GenBank/DDBJ databases">
        <title>Cohnella sp. nov. isolated from preserved vegetables.</title>
        <authorList>
            <person name="Lin S.-Y."/>
            <person name="Hung M.-H."/>
            <person name="Young C.-C."/>
        </authorList>
    </citation>
    <scope>NUCLEOTIDE SEQUENCE [LARGE SCALE GENOMIC DNA]</scope>
    <source>
        <strain evidence="1 2">CC-MHH1044</strain>
    </source>
</reference>
<dbReference type="AlphaFoldDB" id="A0A4S4BJF9"/>
<dbReference type="OrthoDB" id="2659434at2"/>
<evidence type="ECO:0008006" key="3">
    <source>
        <dbReference type="Google" id="ProtNLM"/>
    </source>
</evidence>
<sequence length="411" mass="47484">MGGCAEGVPVSPTSSQTGIEADRMLTIELLERSYSRRTPLLKAERDFQASLEEIGRQGVAGPIYQILKENGSLHEVPDFYREGLEKMRDFSAYGNLLVKSHADRILEGLEREGIPTIALKGIWLSERLYGSMGVRPTADIDLLVREEQLEDASKLLYSLGFENADIERHNSYHRMFGKRNPGTQSPIFVELHWHVIQTDYCRMECSRLWEHSKPLGSYEHIRELSAPDLFYTMCLHGAKHHMSSLKHVLDIARMIHLFGPQISYESLLQRAREDQLYGMVVMALSVAYRELPHLSRLKTFGALRTWFPWDQELAAKKDEDYRHYRFKGVTYYVYQSLFAMGKLDLPSHRALFLWRSVFPHPEMIRVYLGRPETDSGFQLYARWLGRFWLMRGHRTGSAPASGILLQGDDKR</sequence>
<evidence type="ECO:0000313" key="1">
    <source>
        <dbReference type="EMBL" id="THF74704.1"/>
    </source>
</evidence>
<dbReference type="Proteomes" id="UP000310636">
    <property type="component" value="Unassembled WGS sequence"/>
</dbReference>
<dbReference type="Pfam" id="PF14907">
    <property type="entry name" value="NTP_transf_5"/>
    <property type="match status" value="1"/>
</dbReference>
<evidence type="ECO:0000313" key="2">
    <source>
        <dbReference type="Proteomes" id="UP000310636"/>
    </source>
</evidence>
<comment type="caution">
    <text evidence="1">The sequence shown here is derived from an EMBL/GenBank/DDBJ whole genome shotgun (WGS) entry which is preliminary data.</text>
</comment>
<accession>A0A4S4BJF9</accession>
<gene>
    <name evidence="1" type="ORF">E6C55_24130</name>
</gene>
<dbReference type="Gene3D" id="3.30.460.40">
    <property type="match status" value="1"/>
</dbReference>